<dbReference type="RefSeq" id="WP_248666499.1">
    <property type="nucleotide sequence ID" value="NZ_JALPRX010000029.1"/>
</dbReference>
<dbReference type="AlphaFoldDB" id="A0A9X1Y765"/>
<sequence>MALIVLLGACGADPTRTSLQVNASPGVNPNSEEQPSPIVVRVYELKSVDTFNQLSFFDLYNEDAAKLGADLLNRRELEMQPGKSQAWERDADPAARFIGVVAAYRSLNGITWRASVPLEVEGRNRVLIQLDPLSLAVTKPRRSRFLGIF</sequence>
<proteinExistence type="predicted"/>
<accession>A0A9X1Y765</accession>
<dbReference type="Pfam" id="PF12790">
    <property type="entry name" value="T6SS-SciN"/>
    <property type="match status" value="1"/>
</dbReference>
<keyword evidence="1" id="KW-0449">Lipoprotein</keyword>
<name>A0A9X1Y765_9PROT</name>
<dbReference type="Proteomes" id="UP001139516">
    <property type="component" value="Unassembled WGS sequence"/>
</dbReference>
<dbReference type="PANTHER" id="PTHR37625:SF4">
    <property type="entry name" value="OUTER MEMBRANE LIPOPROTEIN"/>
    <property type="match status" value="1"/>
</dbReference>
<keyword evidence="2" id="KW-1185">Reference proteome</keyword>
<dbReference type="EMBL" id="JALPRX010000029">
    <property type="protein sequence ID" value="MCK8784375.1"/>
    <property type="molecule type" value="Genomic_DNA"/>
</dbReference>
<comment type="caution">
    <text evidence="1">The sequence shown here is derived from an EMBL/GenBank/DDBJ whole genome shotgun (WGS) entry which is preliminary data.</text>
</comment>
<dbReference type="PANTHER" id="PTHR37625">
    <property type="entry name" value="OUTER MEMBRANE LIPOPROTEIN-RELATED"/>
    <property type="match status" value="1"/>
</dbReference>
<gene>
    <name evidence="1" type="primary">tssJ</name>
    <name evidence="1" type="ORF">M0638_08290</name>
</gene>
<dbReference type="InterPro" id="IPR038706">
    <property type="entry name" value="Type_VI_SciN-like_sf"/>
</dbReference>
<organism evidence="1 2">
    <name type="scientific">Roseomonas acroporae</name>
    <dbReference type="NCBI Taxonomy" id="2937791"/>
    <lineage>
        <taxon>Bacteria</taxon>
        <taxon>Pseudomonadati</taxon>
        <taxon>Pseudomonadota</taxon>
        <taxon>Alphaproteobacteria</taxon>
        <taxon>Acetobacterales</taxon>
        <taxon>Roseomonadaceae</taxon>
        <taxon>Roseomonas</taxon>
    </lineage>
</organism>
<dbReference type="Gene3D" id="2.60.40.4150">
    <property type="entry name" value="Type VI secretion system, lipoprotein SciN"/>
    <property type="match status" value="1"/>
</dbReference>
<dbReference type="NCBIfam" id="TIGR03352">
    <property type="entry name" value="VI_chp_3"/>
    <property type="match status" value="1"/>
</dbReference>
<dbReference type="InterPro" id="IPR017734">
    <property type="entry name" value="T6SS_SciN"/>
</dbReference>
<reference evidence="1" key="1">
    <citation type="submission" date="2022-04" db="EMBL/GenBank/DDBJ databases">
        <title>Roseomonas acroporae sp. nov., isolated from coral Acropora digitifera.</title>
        <authorList>
            <person name="Sun H."/>
        </authorList>
    </citation>
    <scope>NUCLEOTIDE SEQUENCE</scope>
    <source>
        <strain evidence="1">NAR14</strain>
    </source>
</reference>
<protein>
    <submittedName>
        <fullName evidence="1">Type VI secretion system lipoprotein TssJ</fullName>
    </submittedName>
</protein>
<evidence type="ECO:0000313" key="2">
    <source>
        <dbReference type="Proteomes" id="UP001139516"/>
    </source>
</evidence>
<evidence type="ECO:0000313" key="1">
    <source>
        <dbReference type="EMBL" id="MCK8784375.1"/>
    </source>
</evidence>